<organism evidence="1">
    <name type="scientific">Brassica napus</name>
    <name type="common">Rape</name>
    <dbReference type="NCBI Taxonomy" id="3708"/>
    <lineage>
        <taxon>Eukaryota</taxon>
        <taxon>Viridiplantae</taxon>
        <taxon>Streptophyta</taxon>
        <taxon>Embryophyta</taxon>
        <taxon>Tracheophyta</taxon>
        <taxon>Spermatophyta</taxon>
        <taxon>Magnoliopsida</taxon>
        <taxon>eudicotyledons</taxon>
        <taxon>Gunneridae</taxon>
        <taxon>Pentapetalae</taxon>
        <taxon>rosids</taxon>
        <taxon>malvids</taxon>
        <taxon>Brassicales</taxon>
        <taxon>Brassicaceae</taxon>
        <taxon>Brassiceae</taxon>
        <taxon>Brassica</taxon>
    </lineage>
</organism>
<evidence type="ECO:0000313" key="1">
    <source>
        <dbReference type="EMBL" id="CAF1700775.1"/>
    </source>
</evidence>
<name>A0A816I4K3_BRANA</name>
<sequence length="39" mass="4670">MRHKLLVQYLNKGTIFFECMIMLESFSTRLWLCCLSISL</sequence>
<reference evidence="1" key="1">
    <citation type="submission" date="2021-01" db="EMBL/GenBank/DDBJ databases">
        <authorList>
            <consortium name="Genoscope - CEA"/>
            <person name="William W."/>
        </authorList>
    </citation>
    <scope>NUCLEOTIDE SEQUENCE</scope>
</reference>
<dbReference type="AlphaFoldDB" id="A0A816I4K3"/>
<protein>
    <submittedName>
        <fullName evidence="1">(rape) hypothetical protein</fullName>
    </submittedName>
</protein>
<gene>
    <name evidence="1" type="ORF">DARMORV10_C03P26430.1</name>
</gene>
<proteinExistence type="predicted"/>
<accession>A0A816I4K3</accession>
<dbReference type="EMBL" id="HG994367">
    <property type="protein sequence ID" value="CAF1700775.1"/>
    <property type="molecule type" value="Genomic_DNA"/>
</dbReference>
<dbReference type="Proteomes" id="UP001295469">
    <property type="component" value="Chromosome C03"/>
</dbReference>